<reference evidence="2 3" key="2">
    <citation type="journal article" date="2018" name="Int. J. Syst. Evol. Microbiol.">
        <title>Burkholderia insecticola sp. nov., a gut symbiotic bacterium of the bean bug Riptortus pedestris.</title>
        <authorList>
            <person name="Takeshita K."/>
            <person name="Tamaki H."/>
            <person name="Ohbayashi T."/>
            <person name="Meng X.-Y."/>
            <person name="Sone T."/>
            <person name="Mitani Y."/>
            <person name="Peeters C."/>
            <person name="Kikuchi Y."/>
            <person name="Vandamme P."/>
        </authorList>
    </citation>
    <scope>NUCLEOTIDE SEQUENCE [LARGE SCALE GENOMIC DNA]</scope>
    <source>
        <strain evidence="2">RPE64</strain>
    </source>
</reference>
<organism evidence="2 3">
    <name type="scientific">Caballeronia insecticola</name>
    <dbReference type="NCBI Taxonomy" id="758793"/>
    <lineage>
        <taxon>Bacteria</taxon>
        <taxon>Pseudomonadati</taxon>
        <taxon>Pseudomonadota</taxon>
        <taxon>Betaproteobacteria</taxon>
        <taxon>Burkholderiales</taxon>
        <taxon>Burkholderiaceae</taxon>
        <taxon>Caballeronia</taxon>
    </lineage>
</organism>
<dbReference type="RefSeq" id="WP_016344256.1">
    <property type="nucleotide sequence ID" value="NC_021287.1"/>
</dbReference>
<gene>
    <name evidence="2" type="ORF">BRPE64_ACDS03370</name>
</gene>
<dbReference type="Proteomes" id="UP000013966">
    <property type="component" value="Chromosome 1"/>
</dbReference>
<dbReference type="PROSITE" id="PS51257">
    <property type="entry name" value="PROKAR_LIPOPROTEIN"/>
    <property type="match status" value="1"/>
</dbReference>
<dbReference type="Pfam" id="PF12790">
    <property type="entry name" value="T6SS-SciN"/>
    <property type="match status" value="1"/>
</dbReference>
<dbReference type="NCBIfam" id="TIGR03352">
    <property type="entry name" value="VI_chp_3"/>
    <property type="match status" value="1"/>
</dbReference>
<dbReference type="OrthoDB" id="5471061at2"/>
<dbReference type="EMBL" id="AP013058">
    <property type="protein sequence ID" value="BAN22091.1"/>
    <property type="molecule type" value="Genomic_DNA"/>
</dbReference>
<feature type="signal peptide" evidence="1">
    <location>
        <begin position="1"/>
        <end position="20"/>
    </location>
</feature>
<dbReference type="Gene3D" id="2.60.40.4150">
    <property type="entry name" value="Type VI secretion system, lipoprotein SciN"/>
    <property type="match status" value="1"/>
</dbReference>
<dbReference type="STRING" id="758793.BRPE64_ACDS03370"/>
<proteinExistence type="predicted"/>
<dbReference type="KEGG" id="buo:BRPE64_ACDS03370"/>
<dbReference type="InterPro" id="IPR038706">
    <property type="entry name" value="Type_VI_SciN-like_sf"/>
</dbReference>
<keyword evidence="1" id="KW-0732">Signal</keyword>
<dbReference type="AlphaFoldDB" id="R4WT54"/>
<evidence type="ECO:0008006" key="4">
    <source>
        <dbReference type="Google" id="ProtNLM"/>
    </source>
</evidence>
<accession>R4WT54</accession>
<evidence type="ECO:0000256" key="1">
    <source>
        <dbReference type="SAM" id="SignalP"/>
    </source>
</evidence>
<dbReference type="InterPro" id="IPR017734">
    <property type="entry name" value="T6SS_SciN"/>
</dbReference>
<dbReference type="PANTHER" id="PTHR37625:SF4">
    <property type="entry name" value="OUTER MEMBRANE LIPOPROTEIN"/>
    <property type="match status" value="1"/>
</dbReference>
<reference evidence="2 3" key="1">
    <citation type="journal article" date="2013" name="Genome Announc.">
        <title>Complete Genome Sequence of Burkholderia sp. Strain RPE64, Bacterial Symbiont of the Bean Bug Riptortus pedestris.</title>
        <authorList>
            <person name="Shibata T.F."/>
            <person name="Maeda T."/>
            <person name="Nikoh N."/>
            <person name="Yamaguchi K."/>
            <person name="Oshima K."/>
            <person name="Hattori M."/>
            <person name="Nishiyama T."/>
            <person name="Hasebe M."/>
            <person name="Fukatsu T."/>
            <person name="Kikuchi Y."/>
            <person name="Shigenobu S."/>
        </authorList>
    </citation>
    <scope>NUCLEOTIDE SEQUENCE [LARGE SCALE GENOMIC DNA]</scope>
</reference>
<name>R4WT54_9BURK</name>
<dbReference type="HOGENOM" id="CLU_092347_2_0_4"/>
<evidence type="ECO:0000313" key="2">
    <source>
        <dbReference type="EMBL" id="BAN22091.1"/>
    </source>
</evidence>
<protein>
    <recommendedName>
        <fullName evidence="4">Type VI secretion lipoprotein VC_A0113 family</fullName>
    </recommendedName>
</protein>
<sequence length="171" mass="19134">MRSILIAAALMSALWLSACASSSDPKPKEPVRLELKVTVQNDVNPDDKGRAAPIVVRIYELKNDVAFKSADFFTLQTQDKTLLANDLVRRDQLQLRPGDTKNIFRIGDPETTTIGVIAAYRDLPNAVWRETYTLPTAPDAAWYHFTPKVQLTINLEAKAVKIAETKKPEKK</sequence>
<dbReference type="PANTHER" id="PTHR37625">
    <property type="entry name" value="OUTER MEMBRANE LIPOPROTEIN-RELATED"/>
    <property type="match status" value="1"/>
</dbReference>
<evidence type="ECO:0000313" key="3">
    <source>
        <dbReference type="Proteomes" id="UP000013966"/>
    </source>
</evidence>
<keyword evidence="3" id="KW-1185">Reference proteome</keyword>
<dbReference type="PATRIC" id="fig|758793.3.peg.337"/>
<feature type="chain" id="PRO_5004381045" description="Type VI secretion lipoprotein VC_A0113 family" evidence="1">
    <location>
        <begin position="21"/>
        <end position="171"/>
    </location>
</feature>